<reference evidence="1" key="1">
    <citation type="submission" date="2020-03" db="EMBL/GenBank/DDBJ databases">
        <title>The deep terrestrial virosphere.</title>
        <authorList>
            <person name="Holmfeldt K."/>
            <person name="Nilsson E."/>
            <person name="Simone D."/>
            <person name="Lopez-Fernandez M."/>
            <person name="Wu X."/>
            <person name="de Brujin I."/>
            <person name="Lundin D."/>
            <person name="Andersson A."/>
            <person name="Bertilsson S."/>
            <person name="Dopson M."/>
        </authorList>
    </citation>
    <scope>NUCLEOTIDE SEQUENCE</scope>
    <source>
        <strain evidence="1">TM448A00111</strain>
        <strain evidence="2">TM448B00196</strain>
    </source>
</reference>
<gene>
    <name evidence="1" type="ORF">TM448A00111_0049</name>
    <name evidence="2" type="ORF">TM448B00196_0049</name>
</gene>
<accession>A0A6H1Z9G4</accession>
<keyword evidence="1" id="KW-0547">Nucleotide-binding</keyword>
<sequence>MFDPTKHCYPMHQVVSATVDRAEEAGKLAPRGLRFPYPELRGYCANLLPGRIAQVLAQTSNFKSGFIRYWEKDAIAQLQEQKRNEAVVHVTTEDYVEEIIANWIAAEAGLGTPEFEVGEVKDWQAVRIAAGKLASKPFFLIGASLKYAEDIPTLHMSNILKCLEAIAKGDITGIQVQIGSIFYDYLQAFAYDPEIAKIKGADQRRLQVREDMFRIRKSAAYFNASIVFACQAKQTLDGAPSKEFYTPGMYDGKEASEIAEHSDRIFSLWMPARTHGVNNTYSHKMHTYTAWDNSLWLRVVKQRGKLPAGRVFPFRINFAEDSLARDELYWTD</sequence>
<dbReference type="SUPFAM" id="SSF52540">
    <property type="entry name" value="P-loop containing nucleoside triphosphate hydrolases"/>
    <property type="match status" value="1"/>
</dbReference>
<dbReference type="InterPro" id="IPR027417">
    <property type="entry name" value="P-loop_NTPase"/>
</dbReference>
<keyword evidence="1" id="KW-0347">Helicase</keyword>
<name>A0A6H1Z9G4_9ZZZZ</name>
<evidence type="ECO:0000313" key="2">
    <source>
        <dbReference type="EMBL" id="QJH94262.1"/>
    </source>
</evidence>
<dbReference type="EMBL" id="MT144598">
    <property type="protein sequence ID" value="QJH94262.1"/>
    <property type="molecule type" value="Genomic_DNA"/>
</dbReference>
<keyword evidence="1" id="KW-0067">ATP-binding</keyword>
<dbReference type="Gene3D" id="3.40.50.300">
    <property type="entry name" value="P-loop containing nucleotide triphosphate hydrolases"/>
    <property type="match status" value="1"/>
</dbReference>
<dbReference type="GO" id="GO:0004386">
    <property type="term" value="F:helicase activity"/>
    <property type="evidence" value="ECO:0007669"/>
    <property type="project" value="UniProtKB-KW"/>
</dbReference>
<proteinExistence type="predicted"/>
<protein>
    <submittedName>
        <fullName evidence="1">Putative helicase</fullName>
    </submittedName>
</protein>
<dbReference type="EMBL" id="MT143977">
    <property type="protein sequence ID" value="QJA44546.1"/>
    <property type="molecule type" value="Genomic_DNA"/>
</dbReference>
<keyword evidence="1" id="KW-0378">Hydrolase</keyword>
<organism evidence="1">
    <name type="scientific">viral metagenome</name>
    <dbReference type="NCBI Taxonomy" id="1070528"/>
    <lineage>
        <taxon>unclassified sequences</taxon>
        <taxon>metagenomes</taxon>
        <taxon>organismal metagenomes</taxon>
    </lineage>
</organism>
<dbReference type="AlphaFoldDB" id="A0A6H1Z9G4"/>
<evidence type="ECO:0000313" key="1">
    <source>
        <dbReference type="EMBL" id="QJA44546.1"/>
    </source>
</evidence>